<sequence length="365" mass="41495">MTTAQQIYKLFKIHCIEPTQLIELLDSCNIHPAALLTLNSGPFHFQHFHKSTSSHRRYLSFGLAYNVATILWSCDLDTRNIRVVGIGEESRPFSEADVIRFKSDLIHPLAPGLLALQVHLEKTHGLIRQLVKRLRDVEAQIGHRAENQLAAQIDFERFEDLDLGLLSRPLSNLHYEALSYERTFSAIHGILFEMKLACDMDVIRRAAVIDDDCRTAFETSLLWRFKSTESLQEQMKYLLDRVRVQSEMVSNLRAHQDAQRGIRLASQSAAMAKAAKQDSFSMATVALMTMALLPATFFAALFAMPLFKWDEASVVQGRFWVYLAFALPSTLVVFMLWGVLTRNWIKKGARRGRALLTLLSPSKKS</sequence>
<protein>
    <submittedName>
        <fullName evidence="2">Uncharacterized protein</fullName>
    </submittedName>
</protein>
<name>A0A9P9XTV9_9HYPO</name>
<dbReference type="GeneID" id="75830751"/>
<evidence type="ECO:0000256" key="1">
    <source>
        <dbReference type="SAM" id="Phobius"/>
    </source>
</evidence>
<organism evidence="2 3">
    <name type="scientific">Emericellopsis cladophorae</name>
    <dbReference type="NCBI Taxonomy" id="2686198"/>
    <lineage>
        <taxon>Eukaryota</taxon>
        <taxon>Fungi</taxon>
        <taxon>Dikarya</taxon>
        <taxon>Ascomycota</taxon>
        <taxon>Pezizomycotina</taxon>
        <taxon>Sordariomycetes</taxon>
        <taxon>Hypocreomycetidae</taxon>
        <taxon>Hypocreales</taxon>
        <taxon>Bionectriaceae</taxon>
        <taxon>Emericellopsis</taxon>
    </lineage>
</organism>
<gene>
    <name evidence="2" type="ORF">J7T54_004263</name>
</gene>
<reference evidence="2" key="1">
    <citation type="journal article" date="2021" name="J Fungi (Basel)">
        <title>Genomic and Metabolomic Analyses of the Marine Fungus Emericellopsis cladophorae: Insights into Saltwater Adaptability Mechanisms and Its Biosynthetic Potential.</title>
        <authorList>
            <person name="Goncalves M.F.M."/>
            <person name="Hilario S."/>
            <person name="Van de Peer Y."/>
            <person name="Esteves A.C."/>
            <person name="Alves A."/>
        </authorList>
    </citation>
    <scope>NUCLEOTIDE SEQUENCE</scope>
    <source>
        <strain evidence="2">MUM 19.33</strain>
    </source>
</reference>
<dbReference type="Proteomes" id="UP001055219">
    <property type="component" value="Unassembled WGS sequence"/>
</dbReference>
<accession>A0A9P9XTV9</accession>
<dbReference type="Gene3D" id="1.20.58.340">
    <property type="entry name" value="Magnesium transport protein CorA, transmembrane region"/>
    <property type="match status" value="1"/>
</dbReference>
<keyword evidence="1" id="KW-1133">Transmembrane helix</keyword>
<dbReference type="OrthoDB" id="3561681at2759"/>
<keyword evidence="1" id="KW-0472">Membrane</keyword>
<evidence type="ECO:0000313" key="2">
    <source>
        <dbReference type="EMBL" id="KAI6777548.1"/>
    </source>
</evidence>
<dbReference type="EMBL" id="JAGIXG020000209">
    <property type="protein sequence ID" value="KAI6777548.1"/>
    <property type="molecule type" value="Genomic_DNA"/>
</dbReference>
<feature type="transmembrane region" description="Helical" evidence="1">
    <location>
        <begin position="319"/>
        <end position="340"/>
    </location>
</feature>
<keyword evidence="1" id="KW-0812">Transmembrane</keyword>
<dbReference type="RefSeq" id="XP_051358404.1">
    <property type="nucleotide sequence ID" value="XM_051510723.1"/>
</dbReference>
<evidence type="ECO:0000313" key="3">
    <source>
        <dbReference type="Proteomes" id="UP001055219"/>
    </source>
</evidence>
<proteinExistence type="predicted"/>
<keyword evidence="3" id="KW-1185">Reference proteome</keyword>
<comment type="caution">
    <text evidence="2">The sequence shown here is derived from an EMBL/GenBank/DDBJ whole genome shotgun (WGS) entry which is preliminary data.</text>
</comment>
<reference evidence="2" key="2">
    <citation type="submission" date="2022-07" db="EMBL/GenBank/DDBJ databases">
        <authorList>
            <person name="Goncalves M.F.M."/>
            <person name="Hilario S."/>
            <person name="Van De Peer Y."/>
            <person name="Esteves A.C."/>
            <person name="Alves A."/>
        </authorList>
    </citation>
    <scope>NUCLEOTIDE SEQUENCE</scope>
    <source>
        <strain evidence="2">MUM 19.33</strain>
    </source>
</reference>
<feature type="transmembrane region" description="Helical" evidence="1">
    <location>
        <begin position="280"/>
        <end position="307"/>
    </location>
</feature>
<dbReference type="AlphaFoldDB" id="A0A9P9XTV9"/>